<evidence type="ECO:0000313" key="13">
    <source>
        <dbReference type="Proteomes" id="UP000829720"/>
    </source>
</evidence>
<dbReference type="PANTHER" id="PTHR12369:SF42">
    <property type="entry name" value="CHONDROITIN SULFATE SYNTHASE 1"/>
    <property type="match status" value="1"/>
</dbReference>
<evidence type="ECO:0000256" key="3">
    <source>
        <dbReference type="ARBA" id="ARBA00022679"/>
    </source>
</evidence>
<evidence type="ECO:0000256" key="11">
    <source>
        <dbReference type="SAM" id="MobiDB-lite"/>
    </source>
</evidence>
<name>A0A8T3EAA5_9TELE</name>
<evidence type="ECO:0000256" key="9">
    <source>
        <dbReference type="ARBA" id="ARBA00023180"/>
    </source>
</evidence>
<feature type="compositionally biased region" description="Basic and acidic residues" evidence="11">
    <location>
        <begin position="593"/>
        <end position="610"/>
    </location>
</feature>
<evidence type="ECO:0000256" key="4">
    <source>
        <dbReference type="ARBA" id="ARBA00022692"/>
    </source>
</evidence>
<sequence>MMVSNSLKEFFGLLLGVVVGFALASRFILPRAKEMHMAVMELKWSGGGCYRGARLNLSDAPLWQTPDNGSLTTSKPLSRTSNFLFVGVMTAQMYLNSRAIAAHRTWAQTVPGRVEFFSSQGSNTSLPLPLVALHKVDDSYPPQKKSFMMLKYIHDHYLEQYEWFMRADDDVYIRTERLENLLRGLNSSEPILLGQPGTGTLDEVGTLALEPGENFCMGGPGVVLSREVLRRIAPHIGQCLREMHTHHEDVELGRCVRKFAGVQCVWSYEMQKLFYQNYEPEKKGFIQDLRNKKLYSTITLHPNKSPLHQYRLHNHMLIQKITKLRSHTVQLHREMLQLSHLVNTEPSKEDLQLGKSPSLSTPRPLQQRDVPDWEFFNKTHIYSTDDTVPPCHGLSSSLKIAIDIIIEQVMETLNAHSKVRGRVVEFKQVEYGYHRVNALQGAEYVLDLLMLYQKLKGQGKEVAVLVRRHAYLLQPFSRMLFWEEEELGDPVELENRINSDSGPISFVFKSLQKLIPFQLGSATGSSSSDLGPSEETVVNILVSLWGRYEAFVRFMDNYERVCLATKQRVKLLVLVFGLKNERGGAESSGGGAEDERDRSQNERGREERGRDVAERQIMLISEYRRKHPWADIQVQSVAGPFSRALALQLGSAYFSNNSLLLYCDVDLIFNADFLKRCRDNTILGQQTYFPVVFSQYDPKLVYAGRPPNGNQYVFTSKTGLWRYYGFGMACAYKGDMERAGGFDVSLKGWGLEDVDFYNKFVQSGIRVFRSIDPGAVHVHHPMECDPQLDTERYNMCLGSRGSSFASTEQLAQLWLDKNPQQDAHTANNTPTYTT</sequence>
<gene>
    <name evidence="12" type="ORF">AGOR_G00002370</name>
</gene>
<reference evidence="12" key="1">
    <citation type="submission" date="2021-01" db="EMBL/GenBank/DDBJ databases">
        <authorList>
            <person name="Zahm M."/>
            <person name="Roques C."/>
            <person name="Cabau C."/>
            <person name="Klopp C."/>
            <person name="Donnadieu C."/>
            <person name="Jouanno E."/>
            <person name="Lampietro C."/>
            <person name="Louis A."/>
            <person name="Herpin A."/>
            <person name="Echchiki A."/>
            <person name="Berthelot C."/>
            <person name="Parey E."/>
            <person name="Roest-Crollius H."/>
            <person name="Braasch I."/>
            <person name="Postlethwait J."/>
            <person name="Bobe J."/>
            <person name="Montfort J."/>
            <person name="Bouchez O."/>
            <person name="Begum T."/>
            <person name="Mejri S."/>
            <person name="Adams A."/>
            <person name="Chen W.-J."/>
            <person name="Guiguen Y."/>
        </authorList>
    </citation>
    <scope>NUCLEOTIDE SEQUENCE</scope>
    <source>
        <tissue evidence="12">Blood</tissue>
    </source>
</reference>
<dbReference type="GO" id="GO:0050510">
    <property type="term" value="F:N-acetylgalactosaminyl-proteoglycan 3-beta-glucuronosyltransferase activity"/>
    <property type="evidence" value="ECO:0007669"/>
    <property type="project" value="UniProtKB-ARBA"/>
</dbReference>
<comment type="subcellular location">
    <subcellularLocation>
        <location evidence="1 10">Golgi apparatus</location>
        <location evidence="1 10">Golgi stack membrane</location>
        <topology evidence="1 10">Single-pass type II membrane protein</topology>
    </subcellularLocation>
</comment>
<proteinExistence type="inferred from homology"/>
<keyword evidence="4" id="KW-0812">Transmembrane</keyword>
<keyword evidence="5 10" id="KW-0735">Signal-anchor</keyword>
<dbReference type="FunFam" id="3.90.550.50:FF:000004">
    <property type="entry name" value="Hexosyltransferase"/>
    <property type="match status" value="1"/>
</dbReference>
<keyword evidence="8" id="KW-0472">Membrane</keyword>
<dbReference type="Pfam" id="PF05679">
    <property type="entry name" value="CHGN"/>
    <property type="match status" value="1"/>
</dbReference>
<evidence type="ECO:0000256" key="7">
    <source>
        <dbReference type="ARBA" id="ARBA00023034"/>
    </source>
</evidence>
<dbReference type="InterPro" id="IPR008428">
    <property type="entry name" value="Chond_GalNAc"/>
</dbReference>
<keyword evidence="9" id="KW-0325">Glycoprotein</keyword>
<dbReference type="Proteomes" id="UP000829720">
    <property type="component" value="Unassembled WGS sequence"/>
</dbReference>
<dbReference type="Gene3D" id="3.90.550.10">
    <property type="entry name" value="Spore Coat Polysaccharide Biosynthesis Protein SpsA, Chain A"/>
    <property type="match status" value="1"/>
</dbReference>
<evidence type="ECO:0000256" key="8">
    <source>
        <dbReference type="ARBA" id="ARBA00023136"/>
    </source>
</evidence>
<comment type="similarity">
    <text evidence="2 10">Belongs to the chondroitin N-acetylgalactosaminyltransferase family.</text>
</comment>
<keyword evidence="7 10" id="KW-0333">Golgi apparatus</keyword>
<dbReference type="EMBL" id="JAERUA010000001">
    <property type="protein sequence ID" value="KAI1904115.1"/>
    <property type="molecule type" value="Genomic_DNA"/>
</dbReference>
<dbReference type="SUPFAM" id="SSF53448">
    <property type="entry name" value="Nucleotide-diphospho-sugar transferases"/>
    <property type="match status" value="2"/>
</dbReference>
<protein>
    <recommendedName>
        <fullName evidence="10">Hexosyltransferase</fullName>
        <ecNumber evidence="10">2.4.1.-</ecNumber>
    </recommendedName>
</protein>
<comment type="caution">
    <text evidence="12">The sequence shown here is derived from an EMBL/GenBank/DDBJ whole genome shotgun (WGS) entry which is preliminary data.</text>
</comment>
<dbReference type="InterPro" id="IPR029044">
    <property type="entry name" value="Nucleotide-diphossugar_trans"/>
</dbReference>
<keyword evidence="6" id="KW-1133">Transmembrane helix</keyword>
<dbReference type="AlphaFoldDB" id="A0A8T3EAA5"/>
<dbReference type="GO" id="GO:0032580">
    <property type="term" value="C:Golgi cisterna membrane"/>
    <property type="evidence" value="ECO:0007669"/>
    <property type="project" value="UniProtKB-SubCell"/>
</dbReference>
<evidence type="ECO:0000256" key="6">
    <source>
        <dbReference type="ARBA" id="ARBA00022989"/>
    </source>
</evidence>
<evidence type="ECO:0000256" key="5">
    <source>
        <dbReference type="ARBA" id="ARBA00022968"/>
    </source>
</evidence>
<evidence type="ECO:0000256" key="2">
    <source>
        <dbReference type="ARBA" id="ARBA00009239"/>
    </source>
</evidence>
<dbReference type="GO" id="GO:0047238">
    <property type="term" value="F:glucuronosyl-N-acetylgalactosaminyl-proteoglycan 4-beta-N-acetylgalactosaminyltransferase activity"/>
    <property type="evidence" value="ECO:0007669"/>
    <property type="project" value="TreeGrafter"/>
</dbReference>
<organism evidence="12 13">
    <name type="scientific">Albula goreensis</name>
    <dbReference type="NCBI Taxonomy" id="1534307"/>
    <lineage>
        <taxon>Eukaryota</taxon>
        <taxon>Metazoa</taxon>
        <taxon>Chordata</taxon>
        <taxon>Craniata</taxon>
        <taxon>Vertebrata</taxon>
        <taxon>Euteleostomi</taxon>
        <taxon>Actinopterygii</taxon>
        <taxon>Neopterygii</taxon>
        <taxon>Teleostei</taxon>
        <taxon>Albuliformes</taxon>
        <taxon>Albulidae</taxon>
        <taxon>Albula</taxon>
    </lineage>
</organism>
<dbReference type="PANTHER" id="PTHR12369">
    <property type="entry name" value="CHONDROITIN SYNTHASE"/>
    <property type="match status" value="1"/>
</dbReference>
<evidence type="ECO:0000313" key="12">
    <source>
        <dbReference type="EMBL" id="KAI1904115.1"/>
    </source>
</evidence>
<feature type="region of interest" description="Disordered" evidence="11">
    <location>
        <begin position="583"/>
        <end position="610"/>
    </location>
</feature>
<evidence type="ECO:0000256" key="10">
    <source>
        <dbReference type="RuleBase" id="RU364016"/>
    </source>
</evidence>
<dbReference type="OrthoDB" id="431432at2759"/>
<accession>A0A8T3EAA5</accession>
<evidence type="ECO:0000256" key="1">
    <source>
        <dbReference type="ARBA" id="ARBA00004447"/>
    </source>
</evidence>
<dbReference type="InterPro" id="IPR051227">
    <property type="entry name" value="CS_glycosyltransferase"/>
</dbReference>
<keyword evidence="3 10" id="KW-0808">Transferase</keyword>
<keyword evidence="13" id="KW-1185">Reference proteome</keyword>
<dbReference type="Gene3D" id="3.90.550.50">
    <property type="match status" value="1"/>
</dbReference>
<dbReference type="EC" id="2.4.1.-" evidence="10"/>